<protein>
    <submittedName>
        <fullName evidence="1">Uncharacterized protein</fullName>
    </submittedName>
</protein>
<reference evidence="1" key="1">
    <citation type="journal article" date="2007" name="J. Bacteriol.">
        <title>Comparative genome analysis of four magnetotactic bacteria reveals a complex set of group-specific genes implicated in magnetosome biomineralization and function.</title>
        <authorList>
            <person name="Richter M."/>
            <person name="Kube M."/>
            <person name="Bazylinski D.A."/>
            <person name="Lombardot T."/>
            <person name="Gloeckner F.O."/>
            <person name="Reinhardt R."/>
            <person name="Schueler D."/>
        </authorList>
    </citation>
    <scope>NUCLEOTIDE SEQUENCE</scope>
    <source>
        <strain evidence="1">MSR-1</strain>
    </source>
</reference>
<sequence length="35" mass="4167">MRLHTWPQAMPGCQRGVLIIRRKRQYFCGWIGPLP</sequence>
<proteinExistence type="predicted"/>
<dbReference type="EMBL" id="CU459003">
    <property type="protein sequence ID" value="CAM77778.1"/>
    <property type="molecule type" value="Genomic_DNA"/>
</dbReference>
<evidence type="ECO:0000313" key="1">
    <source>
        <dbReference type="EMBL" id="CAM77778.1"/>
    </source>
</evidence>
<gene>
    <name evidence="1" type="ORF">MGR_3846</name>
</gene>
<dbReference type="AlphaFoldDB" id="A4U4H1"/>
<accession>A4U4H1</accession>
<organism evidence="1">
    <name type="scientific">Magnetospirillum gryphiswaldense</name>
    <dbReference type="NCBI Taxonomy" id="55518"/>
    <lineage>
        <taxon>Bacteria</taxon>
        <taxon>Pseudomonadati</taxon>
        <taxon>Pseudomonadota</taxon>
        <taxon>Alphaproteobacteria</taxon>
        <taxon>Rhodospirillales</taxon>
        <taxon>Rhodospirillaceae</taxon>
        <taxon>Magnetospirillum</taxon>
    </lineage>
</organism>
<name>A4U4H1_9PROT</name>